<dbReference type="Pfam" id="PF08544">
    <property type="entry name" value="GHMP_kinases_C"/>
    <property type="match status" value="1"/>
</dbReference>
<proteinExistence type="inferred from homology"/>
<dbReference type="PIRSF" id="PIRSF036406">
    <property type="entry name" value="Hept_kin"/>
    <property type="match status" value="1"/>
</dbReference>
<dbReference type="PANTHER" id="PTHR32463:SF0">
    <property type="entry name" value="L-FUCOSE KINASE"/>
    <property type="match status" value="1"/>
</dbReference>
<dbReference type="InterPro" id="IPR006204">
    <property type="entry name" value="GHMP_kinase_N_dom"/>
</dbReference>
<organism evidence="8 9">
    <name type="scientific">Limnofasciculus baicalensis BBK-W-15</name>
    <dbReference type="NCBI Taxonomy" id="2699891"/>
    <lineage>
        <taxon>Bacteria</taxon>
        <taxon>Bacillati</taxon>
        <taxon>Cyanobacteriota</taxon>
        <taxon>Cyanophyceae</taxon>
        <taxon>Coleofasciculales</taxon>
        <taxon>Coleofasciculaceae</taxon>
        <taxon>Limnofasciculus</taxon>
        <taxon>Limnofasciculus baicalensis</taxon>
    </lineage>
</organism>
<feature type="domain" description="GHMP kinase C-terminal" evidence="7">
    <location>
        <begin position="234"/>
        <end position="302"/>
    </location>
</feature>
<gene>
    <name evidence="8" type="ORF">NJ959_04710</name>
</gene>
<feature type="domain" description="GHMP kinase N-terminal" evidence="6">
    <location>
        <begin position="75"/>
        <end position="155"/>
    </location>
</feature>
<evidence type="ECO:0000256" key="4">
    <source>
        <dbReference type="ARBA" id="ARBA00022840"/>
    </source>
</evidence>
<reference evidence="8" key="1">
    <citation type="submission" date="2022-06" db="EMBL/GenBank/DDBJ databases">
        <title>New cyanobacteria of genus Symplocastrum in benthos of Lake Baikal.</title>
        <authorList>
            <person name="Sorokovikova E."/>
            <person name="Tikhonova I."/>
            <person name="Krasnopeev A."/>
            <person name="Evseev P."/>
            <person name="Gladkikh A."/>
            <person name="Belykh O."/>
        </authorList>
    </citation>
    <scope>NUCLEOTIDE SEQUENCE</scope>
    <source>
        <strain evidence="8">BBK-W-15</strain>
    </source>
</reference>
<keyword evidence="1" id="KW-0808">Transferase</keyword>
<dbReference type="Gene3D" id="3.30.230.120">
    <property type="match status" value="1"/>
</dbReference>
<evidence type="ECO:0000256" key="5">
    <source>
        <dbReference type="ARBA" id="ARBA00038121"/>
    </source>
</evidence>
<keyword evidence="9" id="KW-1185">Reference proteome</keyword>
<dbReference type="SUPFAM" id="SSF54211">
    <property type="entry name" value="Ribosomal protein S5 domain 2-like"/>
    <property type="match status" value="1"/>
</dbReference>
<name>A0AAE3GPJ2_9CYAN</name>
<dbReference type="RefSeq" id="WP_254010587.1">
    <property type="nucleotide sequence ID" value="NZ_JAMZMM010000027.1"/>
</dbReference>
<dbReference type="SUPFAM" id="SSF55060">
    <property type="entry name" value="GHMP Kinase, C-terminal domain"/>
    <property type="match status" value="1"/>
</dbReference>
<dbReference type="InterPro" id="IPR052203">
    <property type="entry name" value="GHMP_Kinase-Related"/>
</dbReference>
<evidence type="ECO:0000313" key="8">
    <source>
        <dbReference type="EMBL" id="MCP2727779.1"/>
    </source>
</evidence>
<dbReference type="EMBL" id="JAMZMM010000027">
    <property type="protein sequence ID" value="MCP2727779.1"/>
    <property type="molecule type" value="Genomic_DNA"/>
</dbReference>
<dbReference type="InterPro" id="IPR001174">
    <property type="entry name" value="HddA/FKP"/>
</dbReference>
<dbReference type="InterPro" id="IPR014606">
    <property type="entry name" value="Heptose_7-P_kinase"/>
</dbReference>
<keyword evidence="2" id="KW-0547">Nucleotide-binding</keyword>
<dbReference type="PANTHER" id="PTHR32463">
    <property type="entry name" value="L-FUCOSE KINASE"/>
    <property type="match status" value="1"/>
</dbReference>
<keyword evidence="4" id="KW-0067">ATP-binding</keyword>
<dbReference type="AlphaFoldDB" id="A0AAE3GPJ2"/>
<accession>A0AAE3GPJ2</accession>
<keyword evidence="3" id="KW-0418">Kinase</keyword>
<dbReference type="GO" id="GO:0005524">
    <property type="term" value="F:ATP binding"/>
    <property type="evidence" value="ECO:0007669"/>
    <property type="project" value="UniProtKB-KW"/>
</dbReference>
<evidence type="ECO:0000256" key="2">
    <source>
        <dbReference type="ARBA" id="ARBA00022741"/>
    </source>
</evidence>
<evidence type="ECO:0000256" key="3">
    <source>
        <dbReference type="ARBA" id="ARBA00022777"/>
    </source>
</evidence>
<evidence type="ECO:0000256" key="1">
    <source>
        <dbReference type="ARBA" id="ARBA00022679"/>
    </source>
</evidence>
<dbReference type="GO" id="GO:0050201">
    <property type="term" value="F:fucokinase activity"/>
    <property type="evidence" value="ECO:0007669"/>
    <property type="project" value="TreeGrafter"/>
</dbReference>
<dbReference type="GO" id="GO:0042352">
    <property type="term" value="P:GDP-L-fucose salvage"/>
    <property type="evidence" value="ECO:0007669"/>
    <property type="project" value="TreeGrafter"/>
</dbReference>
<dbReference type="Pfam" id="PF00288">
    <property type="entry name" value="GHMP_kinases_N"/>
    <property type="match status" value="1"/>
</dbReference>
<dbReference type="InterPro" id="IPR036554">
    <property type="entry name" value="GHMP_kinase_C_sf"/>
</dbReference>
<comment type="caution">
    <text evidence="8">The sequence shown here is derived from an EMBL/GenBank/DDBJ whole genome shotgun (WGS) entry which is preliminary data.</text>
</comment>
<dbReference type="Proteomes" id="UP001204953">
    <property type="component" value="Unassembled WGS sequence"/>
</dbReference>
<evidence type="ECO:0008006" key="10">
    <source>
        <dbReference type="Google" id="ProtNLM"/>
    </source>
</evidence>
<protein>
    <recommendedName>
        <fullName evidence="10">Galactokinase</fullName>
    </recommendedName>
</protein>
<dbReference type="PRINTS" id="PR00960">
    <property type="entry name" value="LMBPPROTEIN"/>
</dbReference>
<comment type="similarity">
    <text evidence="5">Belongs to the GHMP kinase family.</text>
</comment>
<dbReference type="InterPro" id="IPR013750">
    <property type="entry name" value="GHMP_kinase_C_dom"/>
</dbReference>
<dbReference type="InterPro" id="IPR020568">
    <property type="entry name" value="Ribosomal_Su5_D2-typ_SF"/>
</dbReference>
<evidence type="ECO:0000259" key="7">
    <source>
        <dbReference type="Pfam" id="PF08544"/>
    </source>
</evidence>
<sequence length="347" mass="38988">MIITRTPFRVTLGGGGTDLPSYYEKHGGFIFAMGINKYMYVMINPPTMDKMIRLHYTQSETVFHVSELKHELAREALRYHGIEEKMEIASMADLSAGTGVGSSSCYLIGLLLALHHYRRDYVSLKVLAEEACDIELNILKKGIGKQDQYMAAFGGLTVLEIAKDGKVEVKPIRMGSSAIADLVANTHIYYTGFRRDAVDVLSEQNTAMQSQSVPKHDVVANSLHQIKDLGYRILEAIKDENFDAWGQMLEEHWQYKKKMSARISLTKVDHIYEEVRQNYNVLGGKIIGAGGGGFLMLYCTKNHKQLEKFMESQQMPRLHYTIESEGAKVAADVSSSEAMMFHSKSIV</sequence>
<evidence type="ECO:0000259" key="6">
    <source>
        <dbReference type="Pfam" id="PF00288"/>
    </source>
</evidence>
<evidence type="ECO:0000313" key="9">
    <source>
        <dbReference type="Proteomes" id="UP001204953"/>
    </source>
</evidence>